<evidence type="ECO:0000256" key="8">
    <source>
        <dbReference type="ARBA" id="ARBA00023136"/>
    </source>
</evidence>
<dbReference type="PROSITE" id="PS50293">
    <property type="entry name" value="TPR_REGION"/>
    <property type="match status" value="1"/>
</dbReference>
<evidence type="ECO:0000256" key="7">
    <source>
        <dbReference type="ARBA" id="ARBA00023128"/>
    </source>
</evidence>
<dbReference type="GO" id="GO:0030943">
    <property type="term" value="F:mitochondrion targeting sequence binding"/>
    <property type="evidence" value="ECO:0007669"/>
    <property type="project" value="TreeGrafter"/>
</dbReference>
<comment type="similarity">
    <text evidence="9">Belongs to the Tom70 family.</text>
</comment>
<keyword evidence="11" id="KW-0675">Receptor</keyword>
<feature type="non-terminal residue" evidence="11">
    <location>
        <position position="1"/>
    </location>
</feature>
<keyword evidence="12" id="KW-1185">Reference proteome</keyword>
<evidence type="ECO:0000256" key="2">
    <source>
        <dbReference type="ARBA" id="ARBA00022692"/>
    </source>
</evidence>
<dbReference type="Gene3D" id="1.25.40.10">
    <property type="entry name" value="Tetratricopeptide repeat domain"/>
    <property type="match status" value="2"/>
</dbReference>
<dbReference type="InterPro" id="IPR011990">
    <property type="entry name" value="TPR-like_helical_dom_sf"/>
</dbReference>
<evidence type="ECO:0000256" key="10">
    <source>
        <dbReference type="PROSITE-ProRule" id="PRU00339"/>
    </source>
</evidence>
<keyword evidence="4" id="KW-1000">Mitochondrion outer membrane</keyword>
<keyword evidence="5 10" id="KW-0802">TPR repeat</keyword>
<reference evidence="11 12" key="1">
    <citation type="submission" date="2015-09" db="EMBL/GenBank/DDBJ databases">
        <title>Trachymyrmex zeteki WGS genome.</title>
        <authorList>
            <person name="Nygaard S."/>
            <person name="Hu H."/>
            <person name="Boomsma J."/>
            <person name="Zhang G."/>
        </authorList>
    </citation>
    <scope>NUCLEOTIDE SEQUENCE [LARGE SCALE GENOMIC DNA]</scope>
    <source>
        <strain evidence="11">Tzet28-1</strain>
        <tissue evidence="11">Whole body</tissue>
    </source>
</reference>
<evidence type="ECO:0000256" key="6">
    <source>
        <dbReference type="ARBA" id="ARBA00022989"/>
    </source>
</evidence>
<evidence type="ECO:0000313" key="12">
    <source>
        <dbReference type="Proteomes" id="UP000075809"/>
    </source>
</evidence>
<dbReference type="GO" id="GO:0045039">
    <property type="term" value="P:protein insertion into mitochondrial inner membrane"/>
    <property type="evidence" value="ECO:0007669"/>
    <property type="project" value="TreeGrafter"/>
</dbReference>
<evidence type="ECO:0000256" key="3">
    <source>
        <dbReference type="ARBA" id="ARBA00022737"/>
    </source>
</evidence>
<evidence type="ECO:0000256" key="5">
    <source>
        <dbReference type="ARBA" id="ARBA00022803"/>
    </source>
</evidence>
<evidence type="ECO:0000256" key="9">
    <source>
        <dbReference type="ARBA" id="ARBA00038030"/>
    </source>
</evidence>
<dbReference type="PANTHER" id="PTHR46208">
    <property type="entry name" value="MITOCHONDRIAL IMPORT RECEPTOR SUBUNIT TOM70"/>
    <property type="match status" value="1"/>
</dbReference>
<dbReference type="GO" id="GO:0008320">
    <property type="term" value="F:protein transmembrane transporter activity"/>
    <property type="evidence" value="ECO:0007669"/>
    <property type="project" value="TreeGrafter"/>
</dbReference>
<feature type="repeat" description="TPR" evidence="10">
    <location>
        <begin position="254"/>
        <end position="287"/>
    </location>
</feature>
<gene>
    <name evidence="11" type="ORF">ALC60_12929</name>
</gene>
<name>A0A151WJI9_9HYME</name>
<proteinExistence type="inferred from homology"/>
<keyword evidence="6" id="KW-1133">Transmembrane helix</keyword>
<evidence type="ECO:0000313" key="11">
    <source>
        <dbReference type="EMBL" id="KYQ47970.1"/>
    </source>
</evidence>
<keyword evidence="2" id="KW-0812">Transmembrane</keyword>
<protein>
    <submittedName>
        <fullName evidence="11">Mitochondrial import receptor subunit TOM70</fullName>
    </submittedName>
</protein>
<dbReference type="Pfam" id="PF00515">
    <property type="entry name" value="TPR_1"/>
    <property type="match status" value="1"/>
</dbReference>
<dbReference type="SUPFAM" id="SSF48452">
    <property type="entry name" value="TPR-like"/>
    <property type="match status" value="2"/>
</dbReference>
<dbReference type="PROSITE" id="PS50005">
    <property type="entry name" value="TPR"/>
    <property type="match status" value="2"/>
</dbReference>
<dbReference type="Pfam" id="PF13181">
    <property type="entry name" value="TPR_8"/>
    <property type="match status" value="1"/>
</dbReference>
<keyword evidence="3" id="KW-0677">Repeat</keyword>
<keyword evidence="8" id="KW-0472">Membrane</keyword>
<feature type="repeat" description="TPR" evidence="10">
    <location>
        <begin position="3"/>
        <end position="36"/>
    </location>
</feature>
<dbReference type="PANTHER" id="PTHR46208:SF1">
    <property type="entry name" value="MITOCHONDRIAL IMPORT RECEPTOR SUBUNIT TOM70"/>
    <property type="match status" value="1"/>
</dbReference>
<dbReference type="AlphaFoldDB" id="A0A151WJI9"/>
<keyword evidence="7" id="KW-0496">Mitochondrion</keyword>
<dbReference type="EMBL" id="KQ983039">
    <property type="protein sequence ID" value="KYQ47970.1"/>
    <property type="molecule type" value="Genomic_DNA"/>
</dbReference>
<dbReference type="InterPro" id="IPR019734">
    <property type="entry name" value="TPR_rpt"/>
</dbReference>
<dbReference type="Proteomes" id="UP000075809">
    <property type="component" value="Unassembled WGS sequence"/>
</dbReference>
<dbReference type="SMART" id="SM00028">
    <property type="entry name" value="TPR"/>
    <property type="match status" value="4"/>
</dbReference>
<organism evidence="11 12">
    <name type="scientific">Mycetomoellerius zeteki</name>
    <dbReference type="NCBI Taxonomy" id="64791"/>
    <lineage>
        <taxon>Eukaryota</taxon>
        <taxon>Metazoa</taxon>
        <taxon>Ecdysozoa</taxon>
        <taxon>Arthropoda</taxon>
        <taxon>Hexapoda</taxon>
        <taxon>Insecta</taxon>
        <taxon>Pterygota</taxon>
        <taxon>Neoptera</taxon>
        <taxon>Endopterygota</taxon>
        <taxon>Hymenoptera</taxon>
        <taxon>Apocrita</taxon>
        <taxon>Aculeata</taxon>
        <taxon>Formicoidea</taxon>
        <taxon>Formicidae</taxon>
        <taxon>Myrmicinae</taxon>
        <taxon>Mycetomoellerius</taxon>
    </lineage>
</organism>
<comment type="subcellular location">
    <subcellularLocation>
        <location evidence="1">Mitochondrion outer membrane</location>
        <topology evidence="1">Single-pass membrane protein</topology>
    </subcellularLocation>
</comment>
<dbReference type="STRING" id="64791.A0A151WJI9"/>
<evidence type="ECO:0000256" key="1">
    <source>
        <dbReference type="ARBA" id="ARBA00004572"/>
    </source>
</evidence>
<accession>A0A151WJI9</accession>
<dbReference type="GO" id="GO:0030150">
    <property type="term" value="P:protein import into mitochondrial matrix"/>
    <property type="evidence" value="ECO:0007669"/>
    <property type="project" value="TreeGrafter"/>
</dbReference>
<dbReference type="GO" id="GO:0005741">
    <property type="term" value="C:mitochondrial outer membrane"/>
    <property type="evidence" value="ECO:0007669"/>
    <property type="project" value="UniProtKB-SubCell"/>
</dbReference>
<evidence type="ECO:0000256" key="4">
    <source>
        <dbReference type="ARBA" id="ARBA00022787"/>
    </source>
</evidence>
<sequence>QRAQKYKNVGNVYFKMGQYDEAITQYDKAIEICPKEKLNDLAIFYQNRAAANEQLKKYSSVKADCTKALELNSRYIKALLRRARVLEQSGDLEAALKDLISACIHDDFSNNTFLAKTYEICHNLVEQQAYENLANKEFVLPSKYAIEIYIATYLLMERLCEARHDFEKAVECNSNFGLAYLQTCYMDFSFADDNMNLRLVKVAVKKLERAFKKFLNPPEIIFCSTLYADVHHHQNFQKVDACLVKTIQKYPEYAYVYETRGLLQFKHGSVNKAIECFNKAIELDYKCEVAYKELAKIEMQMYVSSVIVLF</sequence>